<sequence>MLLPVRERTRHRPCQAPSGSIRWPAATPAHLRHRKGTGLSRRDTDTYPLARPRPGQPEDGHAAERNPRRPARDRRRAADRRAEPDSGTDAAGGPGAATGPGADIDRPAAGRRADTGSGTEYDEATDHLDGLYLDRSRLDAAYQDDAYPDPEGRLRRAGAYSGDETEHIERRAAASRDPREAARDADDHTRVIARPRVPARAGRAARTGSPAGDRSPRGGHELVGSGPPRPHGAEPAEARRAGSRQPVADPHATGPLETGQPDDGSPETGPLETGPLTAPVLAPLGHSPALDGLRALAVLGVMAYHAGLSWMPGGLLGVDAFFVLSGFLITGLLVAEYRTTRRIDLKSFWIRRTRRLMPALLTMMLGVAAYARFVAQPSEVETLRVDALSTLGYVANWRFALSDQSYFDHFSAPSPLLHTWSLAVEEQFYVLWPLAVYLLMWHSGRTTARWRNQRHKAQTLILTVAVLGAEASALLGLLLVVLGADASRIYYGTDTRAQALLAGAALAVWRIQRRTPLTERTKKGLSVAGCLAGVAMLTVWATVDGESRVLYSGGFLGVAVIVMLLIASIVEVPRGPAARVLSLPPLPTIGRVSYGLYLWHWPVFLTVTAARTGLSGAALLGVRVAVTAAITIASFHLVENPIRRRKIRFPMPRVTVPASICAVVALVMVATIADPSAGRGAADLEQLAARAATAAPPTARAEPVTGRPLRAVLAGDSLALTLGFSEFSTSAAREGLEIHDGSQLGCGVTRSPRRLLMGEVNLPPPGCDQWPTRLSRKVDELRPDLAMLLVGRWEVTDQDLEGRRTHIGDPAFDAYLGRELDLAITTLSARGAKVVLLTAPMFEEGEAADGSIYPETRADRVIQFNKLLRQTAARHSAVTTVIDLAAVLSPGNEYRGEIDGVRVRDDDGVHISNGGGARAGQMVLPELLKLARPATARGADGPAPAPE</sequence>
<feature type="transmembrane region" description="Helical" evidence="9">
    <location>
        <begin position="616"/>
        <end position="638"/>
    </location>
</feature>
<dbReference type="GO" id="GO:0016747">
    <property type="term" value="F:acyltransferase activity, transferring groups other than amino-acyl groups"/>
    <property type="evidence" value="ECO:0007669"/>
    <property type="project" value="InterPro"/>
</dbReference>
<feature type="compositionally biased region" description="Basic and acidic residues" evidence="8">
    <location>
        <begin position="231"/>
        <end position="240"/>
    </location>
</feature>
<dbReference type="Gene3D" id="3.40.50.1110">
    <property type="entry name" value="SGNH hydrolase"/>
    <property type="match status" value="1"/>
</dbReference>
<dbReference type="OrthoDB" id="3404679at2"/>
<feature type="transmembrane region" description="Helical" evidence="9">
    <location>
        <begin position="316"/>
        <end position="335"/>
    </location>
</feature>
<feature type="transmembrane region" description="Helical" evidence="9">
    <location>
        <begin position="524"/>
        <end position="543"/>
    </location>
</feature>
<feature type="compositionally biased region" description="Basic and acidic residues" evidence="8">
    <location>
        <begin position="103"/>
        <end position="114"/>
    </location>
</feature>
<dbReference type="InterPro" id="IPR007407">
    <property type="entry name" value="DUF459"/>
</dbReference>
<feature type="compositionally biased region" description="Basic and acidic residues" evidence="8">
    <location>
        <begin position="164"/>
        <end position="190"/>
    </location>
</feature>
<evidence type="ECO:0000256" key="4">
    <source>
        <dbReference type="ARBA" id="ARBA00022692"/>
    </source>
</evidence>
<feature type="compositionally biased region" description="Basic residues" evidence="8">
    <location>
        <begin position="68"/>
        <end position="78"/>
    </location>
</feature>
<evidence type="ECO:0000256" key="3">
    <source>
        <dbReference type="ARBA" id="ARBA00022679"/>
    </source>
</evidence>
<feature type="compositionally biased region" description="Low complexity" evidence="8">
    <location>
        <begin position="192"/>
        <end position="212"/>
    </location>
</feature>
<evidence type="ECO:0000256" key="5">
    <source>
        <dbReference type="ARBA" id="ARBA00022989"/>
    </source>
</evidence>
<dbReference type="GO" id="GO:0009103">
    <property type="term" value="P:lipopolysaccharide biosynthetic process"/>
    <property type="evidence" value="ECO:0007669"/>
    <property type="project" value="TreeGrafter"/>
</dbReference>
<gene>
    <name evidence="11" type="ORF">BBK14_13420</name>
</gene>
<dbReference type="Pfam" id="PF04311">
    <property type="entry name" value="DUF459"/>
    <property type="match status" value="1"/>
</dbReference>
<evidence type="ECO:0000259" key="10">
    <source>
        <dbReference type="Pfam" id="PF01757"/>
    </source>
</evidence>
<keyword evidence="4 9" id="KW-0812">Transmembrane</keyword>
<keyword evidence="6 9" id="KW-0472">Membrane</keyword>
<dbReference type="InterPro" id="IPR050879">
    <property type="entry name" value="Acyltransferase_3"/>
</dbReference>
<evidence type="ECO:0000256" key="8">
    <source>
        <dbReference type="SAM" id="MobiDB-lite"/>
    </source>
</evidence>
<dbReference type="GO" id="GO:0005886">
    <property type="term" value="C:plasma membrane"/>
    <property type="evidence" value="ECO:0007669"/>
    <property type="project" value="UniProtKB-SubCell"/>
</dbReference>
<organism evidence="11 12">
    <name type="scientific">Parafrankia soli</name>
    <dbReference type="NCBI Taxonomy" id="2599596"/>
    <lineage>
        <taxon>Bacteria</taxon>
        <taxon>Bacillati</taxon>
        <taxon>Actinomycetota</taxon>
        <taxon>Actinomycetes</taxon>
        <taxon>Frankiales</taxon>
        <taxon>Frankiaceae</taxon>
        <taxon>Parafrankia</taxon>
    </lineage>
</organism>
<keyword evidence="3 11" id="KW-0808">Transferase</keyword>
<feature type="transmembrane region" description="Helical" evidence="9">
    <location>
        <begin position="549"/>
        <end position="570"/>
    </location>
</feature>
<feature type="compositionally biased region" description="Basic and acidic residues" evidence="8">
    <location>
        <begin position="56"/>
        <end position="67"/>
    </location>
</feature>
<dbReference type="InterPro" id="IPR036514">
    <property type="entry name" value="SGNH_hydro_sf"/>
</dbReference>
<dbReference type="Pfam" id="PF01757">
    <property type="entry name" value="Acyl_transf_3"/>
    <property type="match status" value="1"/>
</dbReference>
<accession>A0A1S1QYA2</accession>
<dbReference type="AlphaFoldDB" id="A0A1S1QYA2"/>
<evidence type="ECO:0000313" key="11">
    <source>
        <dbReference type="EMBL" id="OHV39673.1"/>
    </source>
</evidence>
<dbReference type="SUPFAM" id="SSF52266">
    <property type="entry name" value="SGNH hydrolase"/>
    <property type="match status" value="1"/>
</dbReference>
<comment type="subcellular location">
    <subcellularLocation>
        <location evidence="1">Cell membrane</location>
        <topology evidence="1">Multi-pass membrane protein</topology>
    </subcellularLocation>
</comment>
<proteinExistence type="predicted"/>
<keyword evidence="5 9" id="KW-1133">Transmembrane helix</keyword>
<feature type="transmembrane region" description="Helical" evidence="9">
    <location>
        <begin position="495"/>
        <end position="512"/>
    </location>
</feature>
<feature type="transmembrane region" description="Helical" evidence="9">
    <location>
        <begin position="650"/>
        <end position="673"/>
    </location>
</feature>
<name>A0A1S1QYA2_9ACTN</name>
<keyword evidence="12" id="KW-1185">Reference proteome</keyword>
<evidence type="ECO:0000256" key="6">
    <source>
        <dbReference type="ARBA" id="ARBA00023136"/>
    </source>
</evidence>
<dbReference type="EMBL" id="MAXA01000091">
    <property type="protein sequence ID" value="OHV39673.1"/>
    <property type="molecule type" value="Genomic_DNA"/>
</dbReference>
<protein>
    <submittedName>
        <fullName evidence="11">Acyltransferase</fullName>
    </submittedName>
</protein>
<keyword evidence="2" id="KW-1003">Cell membrane</keyword>
<feature type="transmembrane region" description="Helical" evidence="9">
    <location>
        <begin position="356"/>
        <end position="375"/>
    </location>
</feature>
<dbReference type="RefSeq" id="WP_071061026.1">
    <property type="nucleotide sequence ID" value="NZ_MAXA01000091.1"/>
</dbReference>
<comment type="caution">
    <text evidence="11">The sequence shown here is derived from an EMBL/GenBank/DDBJ whole genome shotgun (WGS) entry which is preliminary data.</text>
</comment>
<reference evidence="12" key="1">
    <citation type="submission" date="2016-07" db="EMBL/GenBank/DDBJ databases">
        <title>Frankia sp. NRRL B-16219 Genome sequencing.</title>
        <authorList>
            <person name="Ghodhbane-Gtari F."/>
            <person name="Swanson E."/>
            <person name="Gueddou A."/>
            <person name="Louati M."/>
            <person name="Nouioui I."/>
            <person name="Hezbri K."/>
            <person name="Abebe-Akele F."/>
            <person name="Simpson S."/>
            <person name="Morris K."/>
            <person name="Thomas K."/>
            <person name="Gtari M."/>
            <person name="Tisa L.S."/>
        </authorList>
    </citation>
    <scope>NUCLEOTIDE SEQUENCE [LARGE SCALE GENOMIC DNA]</scope>
    <source>
        <strain evidence="12">NRRL B-16219</strain>
    </source>
</reference>
<evidence type="ECO:0000256" key="9">
    <source>
        <dbReference type="SAM" id="Phobius"/>
    </source>
</evidence>
<keyword evidence="7 11" id="KW-0012">Acyltransferase</keyword>
<dbReference type="Proteomes" id="UP000179769">
    <property type="component" value="Unassembled WGS sequence"/>
</dbReference>
<evidence type="ECO:0000313" key="12">
    <source>
        <dbReference type="Proteomes" id="UP000179769"/>
    </source>
</evidence>
<evidence type="ECO:0000256" key="7">
    <source>
        <dbReference type="ARBA" id="ARBA00023315"/>
    </source>
</evidence>
<dbReference type="InterPro" id="IPR002656">
    <property type="entry name" value="Acyl_transf_3_dom"/>
</dbReference>
<feature type="domain" description="Acyltransferase 3" evidence="10">
    <location>
        <begin position="289"/>
        <end position="632"/>
    </location>
</feature>
<feature type="region of interest" description="Disordered" evidence="8">
    <location>
        <begin position="142"/>
        <end position="280"/>
    </location>
</feature>
<evidence type="ECO:0000256" key="1">
    <source>
        <dbReference type="ARBA" id="ARBA00004651"/>
    </source>
</evidence>
<dbReference type="PANTHER" id="PTHR23028:SF53">
    <property type="entry name" value="ACYL_TRANSF_3 DOMAIN-CONTAINING PROTEIN"/>
    <property type="match status" value="1"/>
</dbReference>
<evidence type="ECO:0000256" key="2">
    <source>
        <dbReference type="ARBA" id="ARBA00022475"/>
    </source>
</evidence>
<feature type="transmembrane region" description="Helical" evidence="9">
    <location>
        <begin position="460"/>
        <end position="483"/>
    </location>
</feature>
<dbReference type="PANTHER" id="PTHR23028">
    <property type="entry name" value="ACETYLTRANSFERASE"/>
    <property type="match status" value="1"/>
</dbReference>
<feature type="region of interest" description="Disordered" evidence="8">
    <location>
        <begin position="1"/>
        <end position="125"/>
    </location>
</feature>